<evidence type="ECO:0000313" key="5">
    <source>
        <dbReference type="EMBL" id="TNJ35700.1"/>
    </source>
</evidence>
<proteinExistence type="predicted"/>
<dbReference type="GO" id="GO:0005829">
    <property type="term" value="C:cytosol"/>
    <property type="evidence" value="ECO:0007669"/>
    <property type="project" value="TreeGrafter"/>
</dbReference>
<dbReference type="OrthoDB" id="5476at2"/>
<dbReference type="SMART" id="SM00344">
    <property type="entry name" value="HTH_ASNC"/>
    <property type="match status" value="1"/>
</dbReference>
<evidence type="ECO:0000259" key="4">
    <source>
        <dbReference type="PROSITE" id="PS50956"/>
    </source>
</evidence>
<dbReference type="GO" id="GO:0043565">
    <property type="term" value="F:sequence-specific DNA binding"/>
    <property type="evidence" value="ECO:0007669"/>
    <property type="project" value="InterPro"/>
</dbReference>
<dbReference type="Gene3D" id="1.10.10.10">
    <property type="entry name" value="Winged helix-like DNA-binding domain superfamily/Winged helix DNA-binding domain"/>
    <property type="match status" value="1"/>
</dbReference>
<evidence type="ECO:0000256" key="1">
    <source>
        <dbReference type="ARBA" id="ARBA00023015"/>
    </source>
</evidence>
<name>A0A5C4RX22_9GAMM</name>
<dbReference type="Pfam" id="PF13404">
    <property type="entry name" value="HTH_AsnC-type"/>
    <property type="match status" value="1"/>
</dbReference>
<dbReference type="SUPFAM" id="SSF46785">
    <property type="entry name" value="Winged helix' DNA-binding domain"/>
    <property type="match status" value="1"/>
</dbReference>
<reference evidence="5 6" key="1">
    <citation type="submission" date="2019-03" db="EMBL/GenBank/DDBJ databases">
        <title>Arenimonas daejeonensis sp. nov., isolated from compost.</title>
        <authorList>
            <person name="Jeon C.O."/>
        </authorList>
    </citation>
    <scope>NUCLEOTIDE SEQUENCE [LARGE SCALE GENOMIC DNA]</scope>
    <source>
        <strain evidence="5 6">R29</strain>
    </source>
</reference>
<dbReference type="InterPro" id="IPR036390">
    <property type="entry name" value="WH_DNA-bd_sf"/>
</dbReference>
<comment type="caution">
    <text evidence="5">The sequence shown here is derived from an EMBL/GenBank/DDBJ whole genome shotgun (WGS) entry which is preliminary data.</text>
</comment>
<organism evidence="5 6">
    <name type="scientific">Arenimonas terrae</name>
    <dbReference type="NCBI Taxonomy" id="2546226"/>
    <lineage>
        <taxon>Bacteria</taxon>
        <taxon>Pseudomonadati</taxon>
        <taxon>Pseudomonadota</taxon>
        <taxon>Gammaproteobacteria</taxon>
        <taxon>Lysobacterales</taxon>
        <taxon>Lysobacteraceae</taxon>
        <taxon>Arenimonas</taxon>
    </lineage>
</organism>
<dbReference type="GO" id="GO:0043200">
    <property type="term" value="P:response to amino acid"/>
    <property type="evidence" value="ECO:0007669"/>
    <property type="project" value="TreeGrafter"/>
</dbReference>
<dbReference type="Gene3D" id="3.30.70.920">
    <property type="match status" value="1"/>
</dbReference>
<dbReference type="InterPro" id="IPR019887">
    <property type="entry name" value="Tscrpt_reg_AsnC/Lrp_C"/>
</dbReference>
<accession>A0A5C4RX22</accession>
<dbReference type="PROSITE" id="PS50956">
    <property type="entry name" value="HTH_ASNC_2"/>
    <property type="match status" value="1"/>
</dbReference>
<keyword evidence="1" id="KW-0805">Transcription regulation</keyword>
<dbReference type="Proteomes" id="UP000305760">
    <property type="component" value="Unassembled WGS sequence"/>
</dbReference>
<dbReference type="AlphaFoldDB" id="A0A5C4RX22"/>
<dbReference type="EMBL" id="SMDR01000001">
    <property type="protein sequence ID" value="TNJ35700.1"/>
    <property type="molecule type" value="Genomic_DNA"/>
</dbReference>
<sequence>MGSGWQIGGHAGARVGFARLFRSRGTGRNAQCVGAADVLPARSPMDAINRRILELLDRDARVPLKTIAADVGLARSSVSERIARMEASGVIRGYRVELAPEAMPAAVEAYLLMKLARTPDPGMVQAVCEQAAVVSCCSVGGETDLIVHVRVADTAALNALRDRFAADPRVRALTTHLILKHDR</sequence>
<gene>
    <name evidence="5" type="ORF">E1B00_08130</name>
</gene>
<dbReference type="PANTHER" id="PTHR30154">
    <property type="entry name" value="LEUCINE-RESPONSIVE REGULATORY PROTEIN"/>
    <property type="match status" value="1"/>
</dbReference>
<evidence type="ECO:0000313" key="6">
    <source>
        <dbReference type="Proteomes" id="UP000305760"/>
    </source>
</evidence>
<evidence type="ECO:0000256" key="2">
    <source>
        <dbReference type="ARBA" id="ARBA00023125"/>
    </source>
</evidence>
<keyword evidence="6" id="KW-1185">Reference proteome</keyword>
<dbReference type="InterPro" id="IPR011008">
    <property type="entry name" value="Dimeric_a/b-barrel"/>
</dbReference>
<feature type="domain" description="HTH asnC-type" evidence="4">
    <location>
        <begin position="45"/>
        <end position="111"/>
    </location>
</feature>
<evidence type="ECO:0000256" key="3">
    <source>
        <dbReference type="ARBA" id="ARBA00023163"/>
    </source>
</evidence>
<protein>
    <submittedName>
        <fullName evidence="5">Lrp/AsnC family transcriptional regulator</fullName>
    </submittedName>
</protein>
<dbReference type="SUPFAM" id="SSF54909">
    <property type="entry name" value="Dimeric alpha+beta barrel"/>
    <property type="match status" value="1"/>
</dbReference>
<dbReference type="PRINTS" id="PR00033">
    <property type="entry name" value="HTHASNC"/>
</dbReference>
<keyword evidence="3" id="KW-0804">Transcription</keyword>
<dbReference type="InterPro" id="IPR000485">
    <property type="entry name" value="AsnC-type_HTH_dom"/>
</dbReference>
<keyword evidence="2" id="KW-0238">DNA-binding</keyword>
<dbReference type="PANTHER" id="PTHR30154:SF34">
    <property type="entry name" value="TRANSCRIPTIONAL REGULATOR AZLB"/>
    <property type="match status" value="1"/>
</dbReference>
<dbReference type="InterPro" id="IPR019888">
    <property type="entry name" value="Tscrpt_reg_AsnC-like"/>
</dbReference>
<dbReference type="Pfam" id="PF01037">
    <property type="entry name" value="AsnC_trans_reg"/>
    <property type="match status" value="1"/>
</dbReference>
<dbReference type="InterPro" id="IPR036388">
    <property type="entry name" value="WH-like_DNA-bd_sf"/>
</dbReference>